<sequence>MGKQINYWMDYDNFLSLSQKALDLGCTIVKEDLDQGRVIES</sequence>
<gene>
    <name evidence="1" type="ORF">CLOSTASPAR_02830</name>
</gene>
<reference evidence="1 2" key="2">
    <citation type="submission" date="2009-02" db="EMBL/GenBank/DDBJ databases">
        <title>Draft genome sequence of Clostridium asparagiforme (DSM 15981).</title>
        <authorList>
            <person name="Sudarsanam P."/>
            <person name="Ley R."/>
            <person name="Guruge J."/>
            <person name="Turnbaugh P.J."/>
            <person name="Mahowald M."/>
            <person name="Liep D."/>
            <person name="Gordon J."/>
        </authorList>
    </citation>
    <scope>NUCLEOTIDE SEQUENCE [LARGE SCALE GENOMIC DNA]</scope>
    <source>
        <strain evidence="1 2">DSM 15981</strain>
    </source>
</reference>
<dbReference type="AlphaFoldDB" id="C0D0P3"/>
<organism evidence="1 2">
    <name type="scientific">[Clostridium] asparagiforme DSM 15981</name>
    <dbReference type="NCBI Taxonomy" id="518636"/>
    <lineage>
        <taxon>Bacteria</taxon>
        <taxon>Bacillati</taxon>
        <taxon>Bacillota</taxon>
        <taxon>Clostridia</taxon>
        <taxon>Lachnospirales</taxon>
        <taxon>Lachnospiraceae</taxon>
        <taxon>Enterocloster</taxon>
    </lineage>
</organism>
<protein>
    <submittedName>
        <fullName evidence="1">Uncharacterized protein</fullName>
    </submittedName>
</protein>
<comment type="caution">
    <text evidence="1">The sequence shown here is derived from an EMBL/GenBank/DDBJ whole genome shotgun (WGS) entry which is preliminary data.</text>
</comment>
<dbReference type="HOGENOM" id="CLU_3267798_0_0_9"/>
<reference evidence="1 2" key="1">
    <citation type="submission" date="2009-01" db="EMBL/GenBank/DDBJ databases">
        <authorList>
            <person name="Fulton L."/>
            <person name="Clifton S."/>
            <person name="Fulton B."/>
            <person name="Xu J."/>
            <person name="Minx P."/>
            <person name="Pepin K.H."/>
            <person name="Johnson M."/>
            <person name="Bhonagiri V."/>
            <person name="Nash W.E."/>
            <person name="Mardis E.R."/>
            <person name="Wilson R.K."/>
        </authorList>
    </citation>
    <scope>NUCLEOTIDE SEQUENCE [LARGE SCALE GENOMIC DNA]</scope>
    <source>
        <strain evidence="1 2">DSM 15981</strain>
    </source>
</reference>
<dbReference type="EMBL" id="ACCJ01000178">
    <property type="protein sequence ID" value="EEG55094.1"/>
    <property type="molecule type" value="Genomic_DNA"/>
</dbReference>
<evidence type="ECO:0000313" key="2">
    <source>
        <dbReference type="Proteomes" id="UP000004756"/>
    </source>
</evidence>
<evidence type="ECO:0000313" key="1">
    <source>
        <dbReference type="EMBL" id="EEG55094.1"/>
    </source>
</evidence>
<proteinExistence type="predicted"/>
<name>C0D0P3_9FIRM</name>
<accession>C0D0P3</accession>
<dbReference type="Proteomes" id="UP000004756">
    <property type="component" value="Unassembled WGS sequence"/>
</dbReference>
<keyword evidence="2" id="KW-1185">Reference proteome</keyword>